<keyword evidence="2 5" id="KW-0547">Nucleotide-binding</keyword>
<dbReference type="EMBL" id="CP074371">
    <property type="protein sequence ID" value="QVI24279.1"/>
    <property type="molecule type" value="Genomic_DNA"/>
</dbReference>
<keyword evidence="9" id="KW-1185">Reference proteome</keyword>
<dbReference type="PANTHER" id="PTHR24348:SF22">
    <property type="entry name" value="NON-SPECIFIC SERINE_THREONINE PROTEIN KINASE"/>
    <property type="match status" value="1"/>
</dbReference>
<dbReference type="InterPro" id="IPR011009">
    <property type="entry name" value="Kinase-like_dom_sf"/>
</dbReference>
<sequence length="336" mass="36670">MERLKDADPKRIGAVAIRGRLGNGGMGRVYFGVTDDGDAVAVKVIREDLLGRDEVRGRFARELDALRSVQSPHVASLLAASDEDEEKPWLAIEYIRGLNLKELIEERGPLGAEQTAILGLLLTKALADIHAAELLHRDLKPGNILMGREGPKVIDLGLAAFLDGPTDLTSSQFPLGTPACMSPEQITTPRSLTAAVDVYALGATLMFVLTGRFPFHDRVAIALMHKITDPTTPPDLSGVPEPFEPFLRRMLAFDPAARPAVTELHDWFTQLIGGQVPPAIRNLAVATYVERDSDPLEPTPPQRPQRKDLSSFAPPGSVIHKLAERLRTNYASTARF</sequence>
<dbReference type="SMART" id="SM00220">
    <property type="entry name" value="S_TKc"/>
    <property type="match status" value="1"/>
</dbReference>
<keyword evidence="1" id="KW-0808">Transferase</keyword>
<dbReference type="CDD" id="cd14014">
    <property type="entry name" value="STKc_PknB_like"/>
    <property type="match status" value="1"/>
</dbReference>
<protein>
    <submittedName>
        <fullName evidence="8">Serine/threonine protein kinase</fullName>
    </submittedName>
</protein>
<evidence type="ECO:0000313" key="8">
    <source>
        <dbReference type="EMBL" id="QVI24279.1"/>
    </source>
</evidence>
<evidence type="ECO:0000256" key="4">
    <source>
        <dbReference type="ARBA" id="ARBA00022840"/>
    </source>
</evidence>
<organism evidence="8 9">
    <name type="scientific">Nocardia tengchongensis</name>
    <dbReference type="NCBI Taxonomy" id="2055889"/>
    <lineage>
        <taxon>Bacteria</taxon>
        <taxon>Bacillati</taxon>
        <taxon>Actinomycetota</taxon>
        <taxon>Actinomycetes</taxon>
        <taxon>Mycobacteriales</taxon>
        <taxon>Nocardiaceae</taxon>
        <taxon>Nocardia</taxon>
    </lineage>
</organism>
<feature type="binding site" evidence="5">
    <location>
        <position position="43"/>
    </location>
    <ligand>
        <name>ATP</name>
        <dbReference type="ChEBI" id="CHEBI:30616"/>
    </ligand>
</feature>
<keyword evidence="3 8" id="KW-0418">Kinase</keyword>
<gene>
    <name evidence="8" type="ORF">KHQ06_16820</name>
</gene>
<keyword evidence="4 5" id="KW-0067">ATP-binding</keyword>
<dbReference type="InterPro" id="IPR000719">
    <property type="entry name" value="Prot_kinase_dom"/>
</dbReference>
<proteinExistence type="predicted"/>
<dbReference type="SUPFAM" id="SSF56112">
    <property type="entry name" value="Protein kinase-like (PK-like)"/>
    <property type="match status" value="1"/>
</dbReference>
<accession>A0ABX8CZL3</accession>
<dbReference type="InterPro" id="IPR008271">
    <property type="entry name" value="Ser/Thr_kinase_AS"/>
</dbReference>
<dbReference type="Pfam" id="PF00069">
    <property type="entry name" value="Pkinase"/>
    <property type="match status" value="1"/>
</dbReference>
<feature type="region of interest" description="Disordered" evidence="6">
    <location>
        <begin position="291"/>
        <end position="315"/>
    </location>
</feature>
<feature type="domain" description="Protein kinase" evidence="7">
    <location>
        <begin position="15"/>
        <end position="268"/>
    </location>
</feature>
<evidence type="ECO:0000256" key="2">
    <source>
        <dbReference type="ARBA" id="ARBA00022741"/>
    </source>
</evidence>
<evidence type="ECO:0000259" key="7">
    <source>
        <dbReference type="PROSITE" id="PS50011"/>
    </source>
</evidence>
<dbReference type="PROSITE" id="PS00107">
    <property type="entry name" value="PROTEIN_KINASE_ATP"/>
    <property type="match status" value="1"/>
</dbReference>
<dbReference type="PROSITE" id="PS00108">
    <property type="entry name" value="PROTEIN_KINASE_ST"/>
    <property type="match status" value="1"/>
</dbReference>
<evidence type="ECO:0000256" key="5">
    <source>
        <dbReference type="PROSITE-ProRule" id="PRU10141"/>
    </source>
</evidence>
<evidence type="ECO:0000256" key="6">
    <source>
        <dbReference type="SAM" id="MobiDB-lite"/>
    </source>
</evidence>
<dbReference type="PROSITE" id="PS50011">
    <property type="entry name" value="PROTEIN_KINASE_DOM"/>
    <property type="match status" value="1"/>
</dbReference>
<evidence type="ECO:0000313" key="9">
    <source>
        <dbReference type="Proteomes" id="UP000683310"/>
    </source>
</evidence>
<evidence type="ECO:0000256" key="1">
    <source>
        <dbReference type="ARBA" id="ARBA00022679"/>
    </source>
</evidence>
<dbReference type="GO" id="GO:0004674">
    <property type="term" value="F:protein serine/threonine kinase activity"/>
    <property type="evidence" value="ECO:0007669"/>
    <property type="project" value="UniProtKB-KW"/>
</dbReference>
<reference evidence="8 9" key="1">
    <citation type="submission" date="2021-04" db="EMBL/GenBank/DDBJ databases">
        <title>Nocardia tengchongensis.</title>
        <authorList>
            <person name="Zhuang k."/>
            <person name="Ran Y."/>
            <person name="Li W."/>
        </authorList>
    </citation>
    <scope>NUCLEOTIDE SEQUENCE [LARGE SCALE GENOMIC DNA]</scope>
    <source>
        <strain evidence="8 9">CFH S0057</strain>
    </source>
</reference>
<dbReference type="PANTHER" id="PTHR24348">
    <property type="entry name" value="SERINE/THREONINE-PROTEIN KINASE UNC-51-RELATED"/>
    <property type="match status" value="1"/>
</dbReference>
<evidence type="ECO:0000256" key="3">
    <source>
        <dbReference type="ARBA" id="ARBA00022777"/>
    </source>
</evidence>
<dbReference type="Gene3D" id="1.10.510.10">
    <property type="entry name" value="Transferase(Phosphotransferase) domain 1"/>
    <property type="match status" value="1"/>
</dbReference>
<dbReference type="Proteomes" id="UP000683310">
    <property type="component" value="Chromosome"/>
</dbReference>
<name>A0ABX8CZL3_9NOCA</name>
<dbReference type="InterPro" id="IPR045269">
    <property type="entry name" value="Atg1-like"/>
</dbReference>
<keyword evidence="8" id="KW-0723">Serine/threonine-protein kinase</keyword>
<dbReference type="InterPro" id="IPR017441">
    <property type="entry name" value="Protein_kinase_ATP_BS"/>
</dbReference>